<gene>
    <name evidence="2" type="ORF">CDAR_531311</name>
</gene>
<proteinExistence type="predicted"/>
<comment type="caution">
    <text evidence="2">The sequence shown here is derived from an EMBL/GenBank/DDBJ whole genome shotgun (WGS) entry which is preliminary data.</text>
</comment>
<accession>A0AAV4R068</accession>
<keyword evidence="1" id="KW-0732">Signal</keyword>
<keyword evidence="3" id="KW-1185">Reference proteome</keyword>
<dbReference type="Proteomes" id="UP001054837">
    <property type="component" value="Unassembled WGS sequence"/>
</dbReference>
<protein>
    <submittedName>
        <fullName evidence="2">Uncharacterized protein</fullName>
    </submittedName>
</protein>
<evidence type="ECO:0000313" key="3">
    <source>
        <dbReference type="Proteomes" id="UP001054837"/>
    </source>
</evidence>
<feature type="signal peptide" evidence="1">
    <location>
        <begin position="1"/>
        <end position="16"/>
    </location>
</feature>
<evidence type="ECO:0000256" key="1">
    <source>
        <dbReference type="SAM" id="SignalP"/>
    </source>
</evidence>
<evidence type="ECO:0000313" key="2">
    <source>
        <dbReference type="EMBL" id="GIY13745.1"/>
    </source>
</evidence>
<organism evidence="2 3">
    <name type="scientific">Caerostris darwini</name>
    <dbReference type="NCBI Taxonomy" id="1538125"/>
    <lineage>
        <taxon>Eukaryota</taxon>
        <taxon>Metazoa</taxon>
        <taxon>Ecdysozoa</taxon>
        <taxon>Arthropoda</taxon>
        <taxon>Chelicerata</taxon>
        <taxon>Arachnida</taxon>
        <taxon>Araneae</taxon>
        <taxon>Araneomorphae</taxon>
        <taxon>Entelegynae</taxon>
        <taxon>Araneoidea</taxon>
        <taxon>Araneidae</taxon>
        <taxon>Caerostris</taxon>
    </lineage>
</organism>
<sequence>MMWVLYFMMILSAAAAQMPESFKSLFFPENADNINTQGPESLSQSQAEIDAAQNHFQTGDASRYMKTEPIHQPQCHVEVQVVQRRSGHCIRLDGNTPACQTNEFLYPFNSECMAKL</sequence>
<dbReference type="EMBL" id="BPLQ01005286">
    <property type="protein sequence ID" value="GIY13745.1"/>
    <property type="molecule type" value="Genomic_DNA"/>
</dbReference>
<feature type="chain" id="PRO_5043741582" evidence="1">
    <location>
        <begin position="17"/>
        <end position="116"/>
    </location>
</feature>
<reference evidence="2 3" key="1">
    <citation type="submission" date="2021-06" db="EMBL/GenBank/DDBJ databases">
        <title>Caerostris darwini draft genome.</title>
        <authorList>
            <person name="Kono N."/>
            <person name="Arakawa K."/>
        </authorList>
    </citation>
    <scope>NUCLEOTIDE SEQUENCE [LARGE SCALE GENOMIC DNA]</scope>
</reference>
<name>A0AAV4R068_9ARAC</name>
<dbReference type="AlphaFoldDB" id="A0AAV4R068"/>